<dbReference type="EMBL" id="JALLPJ020001359">
    <property type="protein sequence ID" value="KAL3767754.1"/>
    <property type="molecule type" value="Genomic_DNA"/>
</dbReference>
<proteinExistence type="predicted"/>
<comment type="caution">
    <text evidence="1">The sequence shown here is derived from an EMBL/GenBank/DDBJ whole genome shotgun (WGS) entry which is preliminary data.</text>
</comment>
<evidence type="ECO:0000313" key="1">
    <source>
        <dbReference type="EMBL" id="KAL3767754.1"/>
    </source>
</evidence>
<reference evidence="1 2" key="1">
    <citation type="submission" date="2024-10" db="EMBL/GenBank/DDBJ databases">
        <title>Updated reference genomes for cyclostephanoid diatoms.</title>
        <authorList>
            <person name="Roberts W.R."/>
            <person name="Alverson A.J."/>
        </authorList>
    </citation>
    <scope>NUCLEOTIDE SEQUENCE [LARGE SCALE GENOMIC DNA]</scope>
    <source>
        <strain evidence="1 2">AJA010-31</strain>
    </source>
</reference>
<sequence length="446" mass="49377">MAMPSSSPRPLPSVLSHSISTTDWPLTRPLSQSMPPLNYMNMQEMSSLRKRDACINPANEWMADVPRAIDTFFNNNGMSPVQYDYGILALSIILLGNQYTDEAHNLITPYSWPEEIHTSFGPVKYSTADAGVGWNIGELGMVGWDNANYWGGAWSRPFRSSDALRELWKEPLYEIQQSMLELTSSGSVKKWCEENLPELFMNKNDFVDLWDPRGLHRLCAHVTKDDCVNNDLLEFSQEACRIEMNALLSLCVDKAGYALPTSENYRPEGINIDDDIALSAANRISSAHAEAFRSEGVVVLRNVVKSDQCSSYNSETAVASVAAGISTRLLNAAACKMQRDEDNAVIPRDDTIGILIPMNREQAEKYSKIASMLNKGPLFIGDGLVVAGSSLQKICINKGDIDEFRVHMSCSKNDQSAVFVNKLHGGKGETPTTVVQWSKGTVHHST</sequence>
<dbReference type="AlphaFoldDB" id="A0ABD3MV66"/>
<keyword evidence="2" id="KW-1185">Reference proteome</keyword>
<protein>
    <submittedName>
        <fullName evidence="1">Uncharacterized protein</fullName>
    </submittedName>
</protein>
<gene>
    <name evidence="1" type="ORF">ACHAWO_003151</name>
</gene>
<organism evidence="1 2">
    <name type="scientific">Cyclotella atomus</name>
    <dbReference type="NCBI Taxonomy" id="382360"/>
    <lineage>
        <taxon>Eukaryota</taxon>
        <taxon>Sar</taxon>
        <taxon>Stramenopiles</taxon>
        <taxon>Ochrophyta</taxon>
        <taxon>Bacillariophyta</taxon>
        <taxon>Coscinodiscophyceae</taxon>
        <taxon>Thalassiosirophycidae</taxon>
        <taxon>Stephanodiscales</taxon>
        <taxon>Stephanodiscaceae</taxon>
        <taxon>Cyclotella</taxon>
    </lineage>
</organism>
<dbReference type="Proteomes" id="UP001530400">
    <property type="component" value="Unassembled WGS sequence"/>
</dbReference>
<name>A0ABD3MV66_9STRA</name>
<evidence type="ECO:0000313" key="2">
    <source>
        <dbReference type="Proteomes" id="UP001530400"/>
    </source>
</evidence>
<accession>A0ABD3MV66</accession>